<dbReference type="Ensembl" id="ENSSTUT00000008225.1">
    <property type="protein sequence ID" value="ENSSTUP00000007748.1"/>
    <property type="gene ID" value="ENSSTUG00000003777.1"/>
</dbReference>
<evidence type="ECO:0000313" key="2">
    <source>
        <dbReference type="Proteomes" id="UP000472277"/>
    </source>
</evidence>
<protein>
    <submittedName>
        <fullName evidence="1">Uncharacterized protein</fullName>
    </submittedName>
</protein>
<dbReference type="Proteomes" id="UP000472277">
    <property type="component" value="Chromosome 6"/>
</dbReference>
<proteinExistence type="predicted"/>
<reference evidence="1" key="2">
    <citation type="submission" date="2025-09" db="UniProtKB">
        <authorList>
            <consortium name="Ensembl"/>
        </authorList>
    </citation>
    <scope>IDENTIFICATION</scope>
</reference>
<dbReference type="GeneTree" id="ENSGT01030000239566"/>
<reference evidence="1" key="1">
    <citation type="submission" date="2025-08" db="UniProtKB">
        <authorList>
            <consortium name="Ensembl"/>
        </authorList>
    </citation>
    <scope>IDENTIFICATION</scope>
</reference>
<dbReference type="InParanoid" id="A0A673WF91"/>
<dbReference type="AlphaFoldDB" id="A0A673WF91"/>
<name>A0A673WF91_SALTR</name>
<evidence type="ECO:0000313" key="1">
    <source>
        <dbReference type="Ensembl" id="ENSSTUP00000007748.1"/>
    </source>
</evidence>
<organism evidence="1 2">
    <name type="scientific">Salmo trutta</name>
    <name type="common">Brown trout</name>
    <dbReference type="NCBI Taxonomy" id="8032"/>
    <lineage>
        <taxon>Eukaryota</taxon>
        <taxon>Metazoa</taxon>
        <taxon>Chordata</taxon>
        <taxon>Craniata</taxon>
        <taxon>Vertebrata</taxon>
        <taxon>Euteleostomi</taxon>
        <taxon>Actinopterygii</taxon>
        <taxon>Neopterygii</taxon>
        <taxon>Teleostei</taxon>
        <taxon>Protacanthopterygii</taxon>
        <taxon>Salmoniformes</taxon>
        <taxon>Salmonidae</taxon>
        <taxon>Salmoninae</taxon>
        <taxon>Salmo</taxon>
    </lineage>
</organism>
<accession>A0A673WF91</accession>
<sequence>MKLSSVVVTLILTVGVPYYIYTPLPAAIEEPLKLMLLDAFFRAINVSRQCNAFSITRPMYLSGIKV</sequence>
<keyword evidence="2" id="KW-1185">Reference proteome</keyword>